<feature type="transmembrane region" description="Helical" evidence="9">
    <location>
        <begin position="188"/>
        <end position="208"/>
    </location>
</feature>
<keyword evidence="2 8" id="KW-0679">Respiratory chain</keyword>
<evidence type="ECO:0000256" key="8">
    <source>
        <dbReference type="RuleBase" id="RU000370"/>
    </source>
</evidence>
<keyword evidence="8" id="KW-0408">Iron</keyword>
<dbReference type="PROSITE" id="PS00077">
    <property type="entry name" value="COX1_CUB"/>
    <property type="match status" value="1"/>
</dbReference>
<dbReference type="Gene3D" id="1.20.210.10">
    <property type="entry name" value="Cytochrome c oxidase-like, subunit I domain"/>
    <property type="match status" value="1"/>
</dbReference>
<evidence type="ECO:0000256" key="6">
    <source>
        <dbReference type="ARBA" id="ARBA00023136"/>
    </source>
</evidence>
<feature type="transmembrane region" description="Helical" evidence="9">
    <location>
        <begin position="150"/>
        <end position="176"/>
    </location>
</feature>
<keyword evidence="5 9" id="KW-1133">Transmembrane helix</keyword>
<evidence type="ECO:0000256" key="1">
    <source>
        <dbReference type="ARBA" id="ARBA00004141"/>
    </source>
</evidence>
<dbReference type="GO" id="GO:0016020">
    <property type="term" value="C:membrane"/>
    <property type="evidence" value="ECO:0007669"/>
    <property type="project" value="UniProtKB-SubCell"/>
</dbReference>
<evidence type="ECO:0000256" key="5">
    <source>
        <dbReference type="ARBA" id="ARBA00022989"/>
    </source>
</evidence>
<evidence type="ECO:0000256" key="4">
    <source>
        <dbReference type="ARBA" id="ARBA00022982"/>
    </source>
</evidence>
<evidence type="ECO:0000256" key="7">
    <source>
        <dbReference type="ARBA" id="ARBA00025218"/>
    </source>
</evidence>
<accession>A0A160T7H4</accession>
<feature type="transmembrane region" description="Helical" evidence="9">
    <location>
        <begin position="354"/>
        <end position="377"/>
    </location>
</feature>
<dbReference type="EMBL" id="LN890655">
    <property type="protein sequence ID" value="CUS05278.2"/>
    <property type="molecule type" value="Genomic_DNA"/>
</dbReference>
<feature type="transmembrane region" description="Helical" evidence="9">
    <location>
        <begin position="228"/>
        <end position="251"/>
    </location>
</feature>
<dbReference type="InterPro" id="IPR023616">
    <property type="entry name" value="Cyt_c_oxase-like_su1_dom"/>
</dbReference>
<evidence type="ECO:0000313" key="12">
    <source>
        <dbReference type="Proteomes" id="UP000215027"/>
    </source>
</evidence>
<sequence>MFRTLKVLLTSALVKGLVGQFVAWALGYAFIAGLRALRGMPTPWLYEPAVAFGGIISVIGFLLAAGVLTDWLKWVVGKRTPLRHGTPEGKPEWSRYVNVDYNHKVIGIQYGITSLLVLLIGGSFAIIFRIELAQPSMQWLNNDQFNTLFSAHGIVMIASILLGVGAMVNYLVPLMIGASDMAFPRLNAFSYWVGLPAVVLILMGMAVGGWDTGWVGYATLSLRAPLGVVLFLLGFWINGFSSIASSINMLVTTATMRAKGMTLFRMPIFVWGAAAASIIQLTSTQTVGVALTMSIAERVLGLNFFDPAGGGNPILYQHLFWFYSHPVVYVFVLPGLGVISELLPVFARKPLFGYRWVALSSMGIALVGFLVWAHHMFTSGMADALRVPFMFSTMLVAVPTGVKFFSWVATIWEGKLPKNPPTPLLFVLGSISVFLIGGVTGPILGTIPTDLHLHDSYWIVGHFHATMFGGFIFPFFAALYYWYPKISGHMYKESLGKLHFWLMLPAFWVMSIGQMSVGLLGMRRRVADYDPALGITTTHVLITLAALVIGWSVLIMIYNFIASARMERVAETNPWRSRSPEWQIPSPVPEFNYDVPFEVVGDPYDYGLVGSSYIRDALPAPSGD</sequence>
<evidence type="ECO:0000256" key="3">
    <source>
        <dbReference type="ARBA" id="ARBA00022692"/>
    </source>
</evidence>
<dbReference type="Proteomes" id="UP000215027">
    <property type="component" value="Chromosome I"/>
</dbReference>
<comment type="similarity">
    <text evidence="8">Belongs to the heme-copper respiratory oxidase family.</text>
</comment>
<keyword evidence="8" id="KW-0349">Heme</keyword>
<dbReference type="GO" id="GO:0016491">
    <property type="term" value="F:oxidoreductase activity"/>
    <property type="evidence" value="ECO:0007669"/>
    <property type="project" value="UniProtKB-KW"/>
</dbReference>
<dbReference type="PANTHER" id="PTHR10422:SF18">
    <property type="entry name" value="CYTOCHROME C OXIDASE SUBUNIT 1"/>
    <property type="match status" value="1"/>
</dbReference>
<feature type="transmembrane region" description="Helical" evidence="9">
    <location>
        <begin position="457"/>
        <end position="480"/>
    </location>
</feature>
<evidence type="ECO:0000313" key="11">
    <source>
        <dbReference type="EMBL" id="CUS05278.2"/>
    </source>
</evidence>
<dbReference type="GO" id="GO:0009060">
    <property type="term" value="P:aerobic respiration"/>
    <property type="evidence" value="ECO:0007669"/>
    <property type="project" value="InterPro"/>
</dbReference>
<dbReference type="InterPro" id="IPR036927">
    <property type="entry name" value="Cyt_c_oxase-like_su1_sf"/>
</dbReference>
<comment type="function">
    <text evidence="7">Cytochrome c oxidase is the component of the respiratory chain that catalyzes the reduction of oxygen to water. Subunits 1-3 form the functional core of the enzyme complex. CO I is the catalytic subunit of the enzyme. Electrons originating in cytochrome c are transferred via the copper A center of subunit 2 and heme A of subunit 1 to the bimetallic center formed by heme A3 and copper B.</text>
</comment>
<dbReference type="GO" id="GO:0015990">
    <property type="term" value="P:electron transport coupled proton transport"/>
    <property type="evidence" value="ECO:0007669"/>
    <property type="project" value="TreeGrafter"/>
</dbReference>
<gene>
    <name evidence="11" type="primary">ctaD</name>
    <name evidence="11" type="ORF">CFX0092_A3400</name>
</gene>
<evidence type="ECO:0000259" key="10">
    <source>
        <dbReference type="PROSITE" id="PS50855"/>
    </source>
</evidence>
<name>A0A160T7H4_9CHLR</name>
<reference evidence="11" key="1">
    <citation type="submission" date="2016-01" db="EMBL/GenBank/DDBJ databases">
        <authorList>
            <person name="Mcilroy J.S."/>
            <person name="Karst M S."/>
            <person name="Albertsen M."/>
        </authorList>
    </citation>
    <scope>NUCLEOTIDE SEQUENCE</scope>
    <source>
        <strain evidence="11">Cfx-K</strain>
    </source>
</reference>
<organism evidence="11 12">
    <name type="scientific">Candidatus Promineifilum breve</name>
    <dbReference type="NCBI Taxonomy" id="1806508"/>
    <lineage>
        <taxon>Bacteria</taxon>
        <taxon>Bacillati</taxon>
        <taxon>Chloroflexota</taxon>
        <taxon>Ardenticatenia</taxon>
        <taxon>Candidatus Promineifilales</taxon>
        <taxon>Candidatus Promineifilaceae</taxon>
        <taxon>Candidatus Promineifilum</taxon>
    </lineage>
</organism>
<evidence type="ECO:0000256" key="2">
    <source>
        <dbReference type="ARBA" id="ARBA00022660"/>
    </source>
</evidence>
<feature type="transmembrane region" description="Helical" evidence="9">
    <location>
        <begin position="263"/>
        <end position="283"/>
    </location>
</feature>
<dbReference type="PANTHER" id="PTHR10422">
    <property type="entry name" value="CYTOCHROME C OXIDASE SUBUNIT 1"/>
    <property type="match status" value="1"/>
</dbReference>
<keyword evidence="3 8" id="KW-0812">Transmembrane</keyword>
<feature type="transmembrane region" description="Helical" evidence="9">
    <location>
        <begin position="389"/>
        <end position="412"/>
    </location>
</feature>
<keyword evidence="12" id="KW-1185">Reference proteome</keyword>
<feature type="transmembrane region" description="Helical" evidence="9">
    <location>
        <begin position="424"/>
        <end position="445"/>
    </location>
</feature>
<feature type="transmembrane region" description="Helical" evidence="9">
    <location>
        <begin position="49"/>
        <end position="72"/>
    </location>
</feature>
<dbReference type="GO" id="GO:0022904">
    <property type="term" value="P:respiratory electron transport chain"/>
    <property type="evidence" value="ECO:0007669"/>
    <property type="project" value="TreeGrafter"/>
</dbReference>
<feature type="transmembrane region" description="Helical" evidence="9">
    <location>
        <begin position="110"/>
        <end position="130"/>
    </location>
</feature>
<protein>
    <submittedName>
        <fullName evidence="11">Cytochrome c oxidase subunit 1</fullName>
        <ecNumber evidence="11">1.9.3.1</ecNumber>
    </submittedName>
</protein>
<feature type="transmembrane region" description="Helical" evidence="9">
    <location>
        <begin position="540"/>
        <end position="561"/>
    </location>
</feature>
<dbReference type="GO" id="GO:0004129">
    <property type="term" value="F:cytochrome-c oxidase activity"/>
    <property type="evidence" value="ECO:0007669"/>
    <property type="project" value="InterPro"/>
</dbReference>
<dbReference type="SUPFAM" id="SSF81442">
    <property type="entry name" value="Cytochrome c oxidase subunit I-like"/>
    <property type="match status" value="1"/>
</dbReference>
<keyword evidence="8" id="KW-0813">Transport</keyword>
<evidence type="ECO:0000256" key="9">
    <source>
        <dbReference type="SAM" id="Phobius"/>
    </source>
</evidence>
<dbReference type="InterPro" id="IPR023615">
    <property type="entry name" value="Cyt_c_Oxase_su1_BS"/>
</dbReference>
<feature type="transmembrane region" description="Helical" evidence="9">
    <location>
        <begin position="327"/>
        <end position="347"/>
    </location>
</feature>
<dbReference type="AlphaFoldDB" id="A0A160T7H4"/>
<keyword evidence="8" id="KW-0479">Metal-binding</keyword>
<dbReference type="RefSeq" id="WP_197699810.1">
    <property type="nucleotide sequence ID" value="NZ_LN890655.1"/>
</dbReference>
<feature type="transmembrane region" description="Helical" evidence="9">
    <location>
        <begin position="500"/>
        <end position="520"/>
    </location>
</feature>
<dbReference type="EC" id="1.9.3.1" evidence="11"/>
<comment type="subcellular location">
    <subcellularLocation>
        <location evidence="1">Membrane</location>
        <topology evidence="1">Multi-pass membrane protein</topology>
    </subcellularLocation>
</comment>
<dbReference type="InterPro" id="IPR000883">
    <property type="entry name" value="Cyt_C_Oxase_1"/>
</dbReference>
<proteinExistence type="inferred from homology"/>
<dbReference type="PROSITE" id="PS50855">
    <property type="entry name" value="COX1"/>
    <property type="match status" value="1"/>
</dbReference>
<keyword evidence="11" id="KW-0560">Oxidoreductase</keyword>
<dbReference type="PRINTS" id="PR01165">
    <property type="entry name" value="CYCOXIDASEI"/>
</dbReference>
<dbReference type="Pfam" id="PF00115">
    <property type="entry name" value="COX1"/>
    <property type="match status" value="1"/>
</dbReference>
<keyword evidence="6 9" id="KW-0472">Membrane</keyword>
<dbReference type="KEGG" id="pbf:CFX0092_A3400"/>
<keyword evidence="4 8" id="KW-0249">Electron transport</keyword>
<dbReference type="GO" id="GO:0020037">
    <property type="term" value="F:heme binding"/>
    <property type="evidence" value="ECO:0007669"/>
    <property type="project" value="InterPro"/>
</dbReference>
<feature type="domain" description="Cytochrome oxidase subunit I profile" evidence="10">
    <location>
        <begin position="87"/>
        <end position="601"/>
    </location>
</feature>